<dbReference type="InterPro" id="IPR014756">
    <property type="entry name" value="Ig_E-set"/>
</dbReference>
<protein>
    <recommendedName>
        <fullName evidence="3">AMP-activated protein kinase glycogen-binding domain-containing protein</fullName>
    </recommendedName>
</protein>
<gene>
    <name evidence="1" type="primary">Contig11009.g11762</name>
    <name evidence="1" type="ORF">STYLEM_17301</name>
</gene>
<sequence>MGEFNQWQPQLMERVTDNIFAFETKVLPGYKYRFNFKVGENLRHDLNQDNEKDENEQDVNFKYVLENSSDIINKDELIQIPLFVHPELKPLRVEGLKQIQLKDAELQETTPHATNEVLQNLQNNDDDAKIQLLSLLLRRNRYVLSKLENLRKIRKFAEASANSEVIQSSSEQISNFEDENLKITKAIKFLIRSRIARSINQSEYYYINSFRGDANELELRRVYDNSGILLIDYQASEFSIVNTNEKYFLESFQVLSKEDERQFRNDLINNKAHTLLIRYKIVIKEDYGYYQLKECQPVELQPQLPIDQYTYNIDYSNFFVYRVTRGNYGDVKNEAYRVEEEAKNAQDRSLQFYTNEVASNILNIIHMHIDDTSEQVAFETYYLNENQSTQDFIDFSGSNVNYKILVKDQRIHRVLYQKGSEPAKELRFYEYRFNKGTYANVDYSNKLEYSTENLLAQVVEIPIGILVSQDQNVAANYPQVQLQHNPYGFCALRCLHQSLGGYVDVNVLSVDSGESLLESQEKIALPPCLMNDPQWDKKEKYISKLQLDDWTPIDITQN</sequence>
<evidence type="ECO:0000313" key="1">
    <source>
        <dbReference type="EMBL" id="CDW88183.1"/>
    </source>
</evidence>
<dbReference type="InterPro" id="IPR013783">
    <property type="entry name" value="Ig-like_fold"/>
</dbReference>
<keyword evidence="2" id="KW-1185">Reference proteome</keyword>
<proteinExistence type="predicted"/>
<dbReference type="OrthoDB" id="320742at2759"/>
<organism evidence="1 2">
    <name type="scientific">Stylonychia lemnae</name>
    <name type="common">Ciliate</name>
    <dbReference type="NCBI Taxonomy" id="5949"/>
    <lineage>
        <taxon>Eukaryota</taxon>
        <taxon>Sar</taxon>
        <taxon>Alveolata</taxon>
        <taxon>Ciliophora</taxon>
        <taxon>Intramacronucleata</taxon>
        <taxon>Spirotrichea</taxon>
        <taxon>Stichotrichia</taxon>
        <taxon>Sporadotrichida</taxon>
        <taxon>Oxytrichidae</taxon>
        <taxon>Stylonychinae</taxon>
        <taxon>Stylonychia</taxon>
    </lineage>
</organism>
<accession>A0A078B3U2</accession>
<dbReference type="Proteomes" id="UP000039865">
    <property type="component" value="Unassembled WGS sequence"/>
</dbReference>
<dbReference type="SUPFAM" id="SSF81296">
    <property type="entry name" value="E set domains"/>
    <property type="match status" value="1"/>
</dbReference>
<dbReference type="Gene3D" id="2.60.40.10">
    <property type="entry name" value="Immunoglobulins"/>
    <property type="match status" value="1"/>
</dbReference>
<dbReference type="EMBL" id="CCKQ01016314">
    <property type="protein sequence ID" value="CDW88183.1"/>
    <property type="molecule type" value="Genomic_DNA"/>
</dbReference>
<evidence type="ECO:0000313" key="2">
    <source>
        <dbReference type="Proteomes" id="UP000039865"/>
    </source>
</evidence>
<dbReference type="InParanoid" id="A0A078B3U2"/>
<evidence type="ECO:0008006" key="3">
    <source>
        <dbReference type="Google" id="ProtNLM"/>
    </source>
</evidence>
<name>A0A078B3U2_STYLE</name>
<reference evidence="1 2" key="1">
    <citation type="submission" date="2014-06" db="EMBL/GenBank/DDBJ databases">
        <authorList>
            <person name="Swart Estienne"/>
        </authorList>
    </citation>
    <scope>NUCLEOTIDE SEQUENCE [LARGE SCALE GENOMIC DNA]</scope>
    <source>
        <strain evidence="1 2">130c</strain>
    </source>
</reference>
<dbReference type="AlphaFoldDB" id="A0A078B3U2"/>